<organism evidence="5 6">
    <name type="scientific">Lysinimonas soli</name>
    <dbReference type="NCBI Taxonomy" id="1074233"/>
    <lineage>
        <taxon>Bacteria</taxon>
        <taxon>Bacillati</taxon>
        <taxon>Actinomycetota</taxon>
        <taxon>Actinomycetes</taxon>
        <taxon>Micrococcales</taxon>
        <taxon>Microbacteriaceae</taxon>
        <taxon>Lysinimonas</taxon>
    </lineage>
</organism>
<evidence type="ECO:0000256" key="1">
    <source>
        <dbReference type="ARBA" id="ARBA00023002"/>
    </source>
</evidence>
<protein>
    <submittedName>
        <fullName evidence="5">FAD-dependent oxidoreductase</fullName>
    </submittedName>
</protein>
<proteinExistence type="predicted"/>
<accession>A0ABW0NMA5</accession>
<dbReference type="InterPro" id="IPR036188">
    <property type="entry name" value="FAD/NAD-bd_sf"/>
</dbReference>
<name>A0ABW0NMA5_9MICO</name>
<keyword evidence="2" id="KW-0503">Monooxygenase</keyword>
<dbReference type="Pfam" id="PF01494">
    <property type="entry name" value="FAD_binding_3"/>
    <property type="match status" value="1"/>
</dbReference>
<dbReference type="Gene3D" id="3.50.50.60">
    <property type="entry name" value="FAD/NAD(P)-binding domain"/>
    <property type="match status" value="1"/>
</dbReference>
<dbReference type="Proteomes" id="UP001596039">
    <property type="component" value="Unassembled WGS sequence"/>
</dbReference>
<dbReference type="EMBL" id="JBHSMG010000001">
    <property type="protein sequence ID" value="MFC5500728.1"/>
    <property type="molecule type" value="Genomic_DNA"/>
</dbReference>
<evidence type="ECO:0000313" key="6">
    <source>
        <dbReference type="Proteomes" id="UP001596039"/>
    </source>
</evidence>
<comment type="caution">
    <text evidence="5">The sequence shown here is derived from an EMBL/GenBank/DDBJ whole genome shotgun (WGS) entry which is preliminary data.</text>
</comment>
<feature type="compositionally biased region" description="Basic and acidic residues" evidence="3">
    <location>
        <begin position="371"/>
        <end position="381"/>
    </location>
</feature>
<sequence length="381" mass="41928">MTVTPSRHAEISGAGFAGLTAAIALARRGWSVRVHERADQLREQGAGIVLWHNTLKVLEDFGLIDEINAGSMTPPFYETRVQNKIVSDEGMPGIWWRTMTRPFLHSVLAGAARREGVEIVAGSEVVGATEEGVIRLASGAELEADLVVGADGVGSSVRDSLGIDYERQRSRDGISRFLVPRRKADLQKIEPGTDWDNMIDFWNFDPRVLRVLYTPANDRELYLALMAPADDVEGSAVPIDLDVWTSIHPQLTPVLEEAAKVEGKYFGYQTTRLEEWTRGRVALVGDAAHAMCPALAQGGGCAMANAYTLAQAASDAPLSELPDALVEWERLERPYTDRCQTRSQHYADTRGMSQGNQFVGENNETTLYDPTDPHRHDVAAR</sequence>
<dbReference type="PANTHER" id="PTHR13789:SF309">
    <property type="entry name" value="PUTATIVE (AFU_ORTHOLOGUE AFUA_6G14510)-RELATED"/>
    <property type="match status" value="1"/>
</dbReference>
<keyword evidence="1" id="KW-0560">Oxidoreductase</keyword>
<dbReference type="PRINTS" id="PR00420">
    <property type="entry name" value="RNGMNOXGNASE"/>
</dbReference>
<gene>
    <name evidence="5" type="ORF">ACFPJ4_00585</name>
</gene>
<keyword evidence="6" id="KW-1185">Reference proteome</keyword>
<evidence type="ECO:0000256" key="2">
    <source>
        <dbReference type="ARBA" id="ARBA00023033"/>
    </source>
</evidence>
<feature type="region of interest" description="Disordered" evidence="3">
    <location>
        <begin position="339"/>
        <end position="381"/>
    </location>
</feature>
<dbReference type="InterPro" id="IPR050493">
    <property type="entry name" value="FAD-dep_Monooxygenase_BioMet"/>
</dbReference>
<dbReference type="RefSeq" id="WP_386738331.1">
    <property type="nucleotide sequence ID" value="NZ_JBHSMG010000001.1"/>
</dbReference>
<evidence type="ECO:0000256" key="3">
    <source>
        <dbReference type="SAM" id="MobiDB-lite"/>
    </source>
</evidence>
<evidence type="ECO:0000259" key="4">
    <source>
        <dbReference type="Pfam" id="PF01494"/>
    </source>
</evidence>
<dbReference type="SUPFAM" id="SSF51905">
    <property type="entry name" value="FAD/NAD(P)-binding domain"/>
    <property type="match status" value="1"/>
</dbReference>
<feature type="domain" description="FAD-binding" evidence="4">
    <location>
        <begin position="11"/>
        <end position="311"/>
    </location>
</feature>
<dbReference type="Gene3D" id="3.30.9.10">
    <property type="entry name" value="D-Amino Acid Oxidase, subunit A, domain 2"/>
    <property type="match status" value="1"/>
</dbReference>
<dbReference type="InterPro" id="IPR002938">
    <property type="entry name" value="FAD-bd"/>
</dbReference>
<feature type="compositionally biased region" description="Polar residues" evidence="3">
    <location>
        <begin position="349"/>
        <end position="368"/>
    </location>
</feature>
<dbReference type="PANTHER" id="PTHR13789">
    <property type="entry name" value="MONOOXYGENASE"/>
    <property type="match status" value="1"/>
</dbReference>
<feature type="compositionally biased region" description="Basic and acidic residues" evidence="3">
    <location>
        <begin position="339"/>
        <end position="348"/>
    </location>
</feature>
<reference evidence="6" key="1">
    <citation type="journal article" date="2019" name="Int. J. Syst. Evol. Microbiol.">
        <title>The Global Catalogue of Microorganisms (GCM) 10K type strain sequencing project: providing services to taxonomists for standard genome sequencing and annotation.</title>
        <authorList>
            <consortium name="The Broad Institute Genomics Platform"/>
            <consortium name="The Broad Institute Genome Sequencing Center for Infectious Disease"/>
            <person name="Wu L."/>
            <person name="Ma J."/>
        </authorList>
    </citation>
    <scope>NUCLEOTIDE SEQUENCE [LARGE SCALE GENOMIC DNA]</scope>
    <source>
        <strain evidence="6">CGMCC 4.6997</strain>
    </source>
</reference>
<evidence type="ECO:0000313" key="5">
    <source>
        <dbReference type="EMBL" id="MFC5500728.1"/>
    </source>
</evidence>